<accession>A0ABS8T6M8</accession>
<dbReference type="EMBL" id="JACEIK010001158">
    <property type="protein sequence ID" value="MCD7466600.1"/>
    <property type="molecule type" value="Genomic_DNA"/>
</dbReference>
<keyword evidence="3" id="KW-1185">Reference proteome</keyword>
<sequence length="78" mass="8670">MRMSEVSNYGLMFFCSTSSTAQIPVSTDYLYLTVGGTLSNAGISGQTFLIWSSNHFRRFRTAGIITRARIVLDKAPTR</sequence>
<gene>
    <name evidence="2" type="ORF">HAX54_003442</name>
</gene>
<keyword evidence="1" id="KW-0812">Transmembrane</keyword>
<organism evidence="2 3">
    <name type="scientific">Datura stramonium</name>
    <name type="common">Jimsonweed</name>
    <name type="synonym">Common thornapple</name>
    <dbReference type="NCBI Taxonomy" id="4076"/>
    <lineage>
        <taxon>Eukaryota</taxon>
        <taxon>Viridiplantae</taxon>
        <taxon>Streptophyta</taxon>
        <taxon>Embryophyta</taxon>
        <taxon>Tracheophyta</taxon>
        <taxon>Spermatophyta</taxon>
        <taxon>Magnoliopsida</taxon>
        <taxon>eudicotyledons</taxon>
        <taxon>Gunneridae</taxon>
        <taxon>Pentapetalae</taxon>
        <taxon>asterids</taxon>
        <taxon>lamiids</taxon>
        <taxon>Solanales</taxon>
        <taxon>Solanaceae</taxon>
        <taxon>Solanoideae</taxon>
        <taxon>Datureae</taxon>
        <taxon>Datura</taxon>
    </lineage>
</organism>
<evidence type="ECO:0000256" key="1">
    <source>
        <dbReference type="SAM" id="Phobius"/>
    </source>
</evidence>
<keyword evidence="1" id="KW-1133">Transmembrane helix</keyword>
<evidence type="ECO:0000313" key="2">
    <source>
        <dbReference type="EMBL" id="MCD7466600.1"/>
    </source>
</evidence>
<name>A0ABS8T6M8_DATST</name>
<reference evidence="2 3" key="1">
    <citation type="journal article" date="2021" name="BMC Genomics">
        <title>Datura genome reveals duplications of psychoactive alkaloid biosynthetic genes and high mutation rate following tissue culture.</title>
        <authorList>
            <person name="Rajewski A."/>
            <person name="Carter-House D."/>
            <person name="Stajich J."/>
            <person name="Litt A."/>
        </authorList>
    </citation>
    <scope>NUCLEOTIDE SEQUENCE [LARGE SCALE GENOMIC DNA]</scope>
    <source>
        <strain evidence="2">AR-01</strain>
    </source>
</reference>
<keyword evidence="1" id="KW-0472">Membrane</keyword>
<feature type="non-terminal residue" evidence="2">
    <location>
        <position position="78"/>
    </location>
</feature>
<dbReference type="Proteomes" id="UP000823775">
    <property type="component" value="Unassembled WGS sequence"/>
</dbReference>
<feature type="transmembrane region" description="Helical" evidence="1">
    <location>
        <begin position="31"/>
        <end position="51"/>
    </location>
</feature>
<protein>
    <recommendedName>
        <fullName evidence="4">Secreted protein</fullName>
    </recommendedName>
</protein>
<proteinExistence type="predicted"/>
<evidence type="ECO:0008006" key="4">
    <source>
        <dbReference type="Google" id="ProtNLM"/>
    </source>
</evidence>
<evidence type="ECO:0000313" key="3">
    <source>
        <dbReference type="Proteomes" id="UP000823775"/>
    </source>
</evidence>
<comment type="caution">
    <text evidence="2">The sequence shown here is derived from an EMBL/GenBank/DDBJ whole genome shotgun (WGS) entry which is preliminary data.</text>
</comment>